<dbReference type="GO" id="GO:0097510">
    <property type="term" value="P:base-excision repair, AP site formation via deaminated base removal"/>
    <property type="evidence" value="ECO:0000318"/>
    <property type="project" value="GO_Central"/>
</dbReference>
<organism evidence="6 7">
    <name type="scientific">Populus trichocarpa</name>
    <name type="common">Western balsam poplar</name>
    <name type="synonym">Populus balsamifera subsp. trichocarpa</name>
    <dbReference type="NCBI Taxonomy" id="3694"/>
    <lineage>
        <taxon>Eukaryota</taxon>
        <taxon>Viridiplantae</taxon>
        <taxon>Streptophyta</taxon>
        <taxon>Embryophyta</taxon>
        <taxon>Tracheophyta</taxon>
        <taxon>Spermatophyta</taxon>
        <taxon>Magnoliopsida</taxon>
        <taxon>eudicotyledons</taxon>
        <taxon>Gunneridae</taxon>
        <taxon>Pentapetalae</taxon>
        <taxon>rosids</taxon>
        <taxon>fabids</taxon>
        <taxon>Malpighiales</taxon>
        <taxon>Salicaceae</taxon>
        <taxon>Saliceae</taxon>
        <taxon>Populus</taxon>
    </lineage>
</organism>
<dbReference type="InParanoid" id="B9HI65"/>
<name>B9HI65_POPTR</name>
<gene>
    <name evidence="6" type="ORF">POPTR_008G085900</name>
</gene>
<accession>B9HI65</accession>
<evidence type="ECO:0000313" key="7">
    <source>
        <dbReference type="Proteomes" id="UP000006729"/>
    </source>
</evidence>
<feature type="active site" description="Proton acceptor" evidence="5">
    <location>
        <position position="62"/>
    </location>
</feature>
<evidence type="ECO:0000313" key="6">
    <source>
        <dbReference type="EMBL" id="PNT23532.1"/>
    </source>
</evidence>
<sequence length="128" mass="14688">MTQWRTRDFEIFNFTFLNLFFISIQVPLVEDTWREVLAGELEKAYSKNLCKFVWKAIISGQDPYRGLGQAMKLLHLLPREMRMRSRRLSFPAPRGVKAPCSLVNTYIQAGFGVFDSVSWESGETGCSG</sequence>
<dbReference type="PANTHER" id="PTHR11264">
    <property type="entry name" value="URACIL-DNA GLYCOSYLASE"/>
    <property type="match status" value="1"/>
</dbReference>
<dbReference type="InterPro" id="IPR002043">
    <property type="entry name" value="UDG_fam1"/>
</dbReference>
<protein>
    <submittedName>
        <fullName evidence="6">Uncharacterized protein</fullName>
    </submittedName>
</protein>
<dbReference type="PANTHER" id="PTHR11264:SF0">
    <property type="entry name" value="URACIL-DNA GLYCOSYLASE"/>
    <property type="match status" value="1"/>
</dbReference>
<dbReference type="InterPro" id="IPR036895">
    <property type="entry name" value="Uracil-DNA_glycosylase-like_sf"/>
</dbReference>
<keyword evidence="2" id="KW-0227">DNA damage</keyword>
<evidence type="ECO:0000256" key="3">
    <source>
        <dbReference type="ARBA" id="ARBA00022801"/>
    </source>
</evidence>
<dbReference type="InterPro" id="IPR018085">
    <property type="entry name" value="Ura-DNA_Glyclase_AS"/>
</dbReference>
<dbReference type="PROSITE" id="PS00130">
    <property type="entry name" value="U_DNA_GLYCOSYLASE"/>
    <property type="match status" value="1"/>
</dbReference>
<dbReference type="GO" id="GO:0004844">
    <property type="term" value="F:uracil DNA N-glycosylase activity"/>
    <property type="evidence" value="ECO:0000318"/>
    <property type="project" value="GO_Central"/>
</dbReference>
<evidence type="ECO:0000256" key="2">
    <source>
        <dbReference type="ARBA" id="ARBA00022763"/>
    </source>
</evidence>
<evidence type="ECO:0000256" key="1">
    <source>
        <dbReference type="ARBA" id="ARBA00008184"/>
    </source>
</evidence>
<dbReference type="AlphaFoldDB" id="B9HI65"/>
<keyword evidence="4" id="KW-0234">DNA repair</keyword>
<keyword evidence="3" id="KW-0378">Hydrolase</keyword>
<keyword evidence="7" id="KW-1185">Reference proteome</keyword>
<dbReference type="EMBL" id="CM009297">
    <property type="protein sequence ID" value="PNT23532.1"/>
    <property type="molecule type" value="Genomic_DNA"/>
</dbReference>
<evidence type="ECO:0000256" key="4">
    <source>
        <dbReference type="ARBA" id="ARBA00023204"/>
    </source>
</evidence>
<dbReference type="SUPFAM" id="SSF52141">
    <property type="entry name" value="Uracil-DNA glycosylase-like"/>
    <property type="match status" value="1"/>
</dbReference>
<dbReference type="STRING" id="3694.B9HI65"/>
<proteinExistence type="inferred from homology"/>
<comment type="similarity">
    <text evidence="1">Belongs to the uracil-DNA glycosylase (UDG) superfamily. UNG family.</text>
</comment>
<reference evidence="6 7" key="1">
    <citation type="journal article" date="2006" name="Science">
        <title>The genome of black cottonwood, Populus trichocarpa (Torr. &amp; Gray).</title>
        <authorList>
            <person name="Tuskan G.A."/>
            <person name="Difazio S."/>
            <person name="Jansson S."/>
            <person name="Bohlmann J."/>
            <person name="Grigoriev I."/>
            <person name="Hellsten U."/>
            <person name="Putnam N."/>
            <person name="Ralph S."/>
            <person name="Rombauts S."/>
            <person name="Salamov A."/>
            <person name="Schein J."/>
            <person name="Sterck L."/>
            <person name="Aerts A."/>
            <person name="Bhalerao R.R."/>
            <person name="Bhalerao R.P."/>
            <person name="Blaudez D."/>
            <person name="Boerjan W."/>
            <person name="Brun A."/>
            <person name="Brunner A."/>
            <person name="Busov V."/>
            <person name="Campbell M."/>
            <person name="Carlson J."/>
            <person name="Chalot M."/>
            <person name="Chapman J."/>
            <person name="Chen G.L."/>
            <person name="Cooper D."/>
            <person name="Coutinho P.M."/>
            <person name="Couturier J."/>
            <person name="Covert S."/>
            <person name="Cronk Q."/>
            <person name="Cunningham R."/>
            <person name="Davis J."/>
            <person name="Degroeve S."/>
            <person name="Dejardin A."/>
            <person name="Depamphilis C."/>
            <person name="Detter J."/>
            <person name="Dirks B."/>
            <person name="Dubchak I."/>
            <person name="Duplessis S."/>
            <person name="Ehlting J."/>
            <person name="Ellis B."/>
            <person name="Gendler K."/>
            <person name="Goodstein D."/>
            <person name="Gribskov M."/>
            <person name="Grimwood J."/>
            <person name="Groover A."/>
            <person name="Gunter L."/>
            <person name="Hamberger B."/>
            <person name="Heinze B."/>
            <person name="Helariutta Y."/>
            <person name="Henrissat B."/>
            <person name="Holligan D."/>
            <person name="Holt R."/>
            <person name="Huang W."/>
            <person name="Islam-Faridi N."/>
            <person name="Jones S."/>
            <person name="Jones-Rhoades M."/>
            <person name="Jorgensen R."/>
            <person name="Joshi C."/>
            <person name="Kangasjarvi J."/>
            <person name="Karlsson J."/>
            <person name="Kelleher C."/>
            <person name="Kirkpatrick R."/>
            <person name="Kirst M."/>
            <person name="Kohler A."/>
            <person name="Kalluri U."/>
            <person name="Larimer F."/>
            <person name="Leebens-Mack J."/>
            <person name="Leple J.C."/>
            <person name="Locascio P."/>
            <person name="Lou Y."/>
            <person name="Lucas S."/>
            <person name="Martin F."/>
            <person name="Montanini B."/>
            <person name="Napoli C."/>
            <person name="Nelson D.R."/>
            <person name="Nelson C."/>
            <person name="Nieminen K."/>
            <person name="Nilsson O."/>
            <person name="Pereda V."/>
            <person name="Peter G."/>
            <person name="Philippe R."/>
            <person name="Pilate G."/>
            <person name="Poliakov A."/>
            <person name="Razumovskaya J."/>
            <person name="Richardson P."/>
            <person name="Rinaldi C."/>
            <person name="Ritland K."/>
            <person name="Rouze P."/>
            <person name="Ryaboy D."/>
            <person name="Schmutz J."/>
            <person name="Schrader J."/>
            <person name="Segerman B."/>
            <person name="Shin H."/>
            <person name="Siddiqui A."/>
            <person name="Sterky F."/>
            <person name="Terry A."/>
            <person name="Tsai C.J."/>
            <person name="Uberbacher E."/>
            <person name="Unneberg P."/>
            <person name="Vahala J."/>
            <person name="Wall K."/>
            <person name="Wessler S."/>
            <person name="Yang G."/>
            <person name="Yin T."/>
            <person name="Douglas C."/>
            <person name="Marra M."/>
            <person name="Sandberg G."/>
            <person name="Van de Peer Y."/>
            <person name="Rokhsar D."/>
        </authorList>
    </citation>
    <scope>NUCLEOTIDE SEQUENCE [LARGE SCALE GENOMIC DNA]</scope>
    <source>
        <strain evidence="7">cv. Nisqually</strain>
    </source>
</reference>
<dbReference type="Proteomes" id="UP000006729">
    <property type="component" value="Chromosome 8"/>
</dbReference>
<evidence type="ECO:0000256" key="5">
    <source>
        <dbReference type="PROSITE-ProRule" id="PRU10072"/>
    </source>
</evidence>